<keyword evidence="2" id="KW-1185">Reference proteome</keyword>
<proteinExistence type="predicted"/>
<reference evidence="1" key="1">
    <citation type="submission" date="2021-01" db="EMBL/GenBank/DDBJ databases">
        <title>Tabrizicola alba sp. nov. a motile alkaliphilic bacterium isolated from a soda lake.</title>
        <authorList>
            <person name="Szuroczki S."/>
            <person name="Abbaszade G."/>
            <person name="Schumann P."/>
            <person name="Toth E."/>
        </authorList>
    </citation>
    <scope>NUCLEOTIDE SEQUENCE</scope>
    <source>
        <strain evidence="1">DMG-N-6</strain>
    </source>
</reference>
<evidence type="ECO:0000313" key="2">
    <source>
        <dbReference type="Proteomes" id="UP000648908"/>
    </source>
</evidence>
<dbReference type="Proteomes" id="UP000648908">
    <property type="component" value="Unassembled WGS sequence"/>
</dbReference>
<sequence>MLYLDIPTDGQLRRLAEERGDAHVSLYIPTTPETQSIGQARIELGNLLKQAIDQLEAAGTPKRTMWPIEEQVADLMEDDTFWRHQAHSLAIFVSPDRLRSFRLPNRLQSLVQVSDRFHLKPLFRAVSVEQHAFVLALAENDVRLIEVFADAPAQQVRVADMPRDAASASGSATVNSRSYSRRLGGSEGQNVLLRAYCRRVDEALRPVLMGRSEPLILAATDPLASMFRNLCSHEPLAGETIRTSPGQMTPDELATEARPILDGLHVQRLKDLHDVYSAREAEGRATTQLDLAARAATHGAVETLLVDIDGVVPGTVDEITGAVTLDKEDSASTYGVVDEIAGRVLAMGGDIVAVRKEDIPGGAPLAAILRYAV</sequence>
<dbReference type="RefSeq" id="WP_202686352.1">
    <property type="nucleotide sequence ID" value="NZ_JAESVN010000001.1"/>
</dbReference>
<evidence type="ECO:0000313" key="1">
    <source>
        <dbReference type="EMBL" id="MBL4915779.1"/>
    </source>
</evidence>
<dbReference type="EMBL" id="JAESVN010000001">
    <property type="protein sequence ID" value="MBL4915779.1"/>
    <property type="molecule type" value="Genomic_DNA"/>
</dbReference>
<dbReference type="AlphaFoldDB" id="A0A8K0V9K3"/>
<protein>
    <submittedName>
        <fullName evidence="1">Uncharacterized protein</fullName>
    </submittedName>
</protein>
<dbReference type="Pfam" id="PF18855">
    <property type="entry name" value="baeRF_family11"/>
    <property type="match status" value="1"/>
</dbReference>
<dbReference type="InterPro" id="IPR041638">
    <property type="entry name" value="BaeRF_family11"/>
</dbReference>
<gene>
    <name evidence="1" type="ORF">JL811_00975</name>
</gene>
<name>A0A8K0V9K3_9RHOB</name>
<comment type="caution">
    <text evidence="1">The sequence shown here is derived from an EMBL/GenBank/DDBJ whole genome shotgun (WGS) entry which is preliminary data.</text>
</comment>
<organism evidence="1 2">
    <name type="scientific">Szabonella alba</name>
    <dbReference type="NCBI Taxonomy" id="2804194"/>
    <lineage>
        <taxon>Bacteria</taxon>
        <taxon>Pseudomonadati</taxon>
        <taxon>Pseudomonadota</taxon>
        <taxon>Alphaproteobacteria</taxon>
        <taxon>Rhodobacterales</taxon>
        <taxon>Paracoccaceae</taxon>
        <taxon>Szabonella</taxon>
    </lineage>
</organism>
<accession>A0A8K0V9K3</accession>